<evidence type="ECO:0000259" key="5">
    <source>
        <dbReference type="Pfam" id="PF00692"/>
    </source>
</evidence>
<feature type="domain" description="dUTPase-like" evidence="5">
    <location>
        <begin position="127"/>
        <end position="232"/>
    </location>
</feature>
<keyword evidence="4" id="KW-0546">Nucleotide metabolism</keyword>
<keyword evidence="3 6" id="KW-0378">Hydrolase</keyword>
<dbReference type="InterPro" id="IPR033704">
    <property type="entry name" value="dUTPase_trimeric"/>
</dbReference>
<evidence type="ECO:0000313" key="6">
    <source>
        <dbReference type="EMBL" id="QOC57553.1"/>
    </source>
</evidence>
<evidence type="ECO:0000313" key="7">
    <source>
        <dbReference type="Proteomes" id="UP000516647"/>
    </source>
</evidence>
<dbReference type="GO" id="GO:0046081">
    <property type="term" value="P:dUTP catabolic process"/>
    <property type="evidence" value="ECO:0007669"/>
    <property type="project" value="InterPro"/>
</dbReference>
<dbReference type="CDD" id="cd07557">
    <property type="entry name" value="trimeric_dUTPase"/>
    <property type="match status" value="1"/>
</dbReference>
<dbReference type="GO" id="GO:0004170">
    <property type="term" value="F:dUTP diphosphatase activity"/>
    <property type="evidence" value="ECO:0007669"/>
    <property type="project" value="UniProtKB-EC"/>
</dbReference>
<evidence type="ECO:0000256" key="3">
    <source>
        <dbReference type="ARBA" id="ARBA00022801"/>
    </source>
</evidence>
<dbReference type="GO" id="GO:0000287">
    <property type="term" value="F:magnesium ion binding"/>
    <property type="evidence" value="ECO:0007669"/>
    <property type="project" value="InterPro"/>
</dbReference>
<keyword evidence="7" id="KW-1185">Reference proteome</keyword>
<dbReference type="Pfam" id="PF00692">
    <property type="entry name" value="dUTPase"/>
    <property type="match status" value="1"/>
</dbReference>
<dbReference type="Gene3D" id="2.70.40.10">
    <property type="match status" value="1"/>
</dbReference>
<evidence type="ECO:0000256" key="4">
    <source>
        <dbReference type="ARBA" id="ARBA00023080"/>
    </source>
</evidence>
<dbReference type="InterPro" id="IPR036157">
    <property type="entry name" value="dUTPase-like_sf"/>
</dbReference>
<name>A0A7L7SM77_9CAUD</name>
<proteinExistence type="inferred from homology"/>
<accession>A0A7L7SM77</accession>
<dbReference type="InterPro" id="IPR008181">
    <property type="entry name" value="dUTPase"/>
</dbReference>
<dbReference type="SUPFAM" id="SSF51283">
    <property type="entry name" value="dUTPase-like"/>
    <property type="match status" value="2"/>
</dbReference>
<dbReference type="GO" id="GO:0006226">
    <property type="term" value="P:dUMP biosynthetic process"/>
    <property type="evidence" value="ECO:0007669"/>
    <property type="project" value="InterPro"/>
</dbReference>
<evidence type="ECO:0000256" key="2">
    <source>
        <dbReference type="ARBA" id="ARBA00012379"/>
    </source>
</evidence>
<dbReference type="EC" id="3.6.1.23" evidence="2"/>
<dbReference type="PANTHER" id="PTHR11241">
    <property type="entry name" value="DEOXYURIDINE 5'-TRIPHOSPHATE NUCLEOTIDOHYDROLASE"/>
    <property type="match status" value="1"/>
</dbReference>
<dbReference type="Proteomes" id="UP000516647">
    <property type="component" value="Segment"/>
</dbReference>
<protein>
    <recommendedName>
        <fullName evidence="2">dUTP diphosphatase</fullName>
        <ecNumber evidence="2">3.6.1.23</ecNumber>
    </recommendedName>
</protein>
<reference evidence="6 7" key="1">
    <citation type="submission" date="2020-08" db="EMBL/GenBank/DDBJ databases">
        <authorList>
            <person name="Canfield G.S."/>
            <person name="Duerkop B.A."/>
        </authorList>
    </citation>
    <scope>NUCLEOTIDE SEQUENCE [LARGE SCALE GENOMIC DNA]</scope>
</reference>
<dbReference type="InterPro" id="IPR029054">
    <property type="entry name" value="dUTPase-like"/>
</dbReference>
<sequence length="247" mass="28445">MRKFEVVSAYKDKEINLPMRATPHSAGYDFEAAEDIEIPSFFVGVRQLMTYIEDRIDQSNNHPMDERTYERLMRYEEETDEISRHLSEYEQLPVAYVKELLSLIDDILDDDETSCLEAVEDFRKKLKPTLVPTGIKACMHKDEFLGLYNRSSNPLKRMLVLANGVGVIDSDYYDNEDNEGHIMFQFINLGFLPVKIKKGERIGQGIFQKFLTVETVEETREDTRSGGFGSTGVDDTIPGEMFEKEVL</sequence>
<comment type="similarity">
    <text evidence="1">Belongs to the dUTPase family.</text>
</comment>
<gene>
    <name evidence="6" type="ORF">phi9183_ORF060</name>
</gene>
<evidence type="ECO:0000256" key="1">
    <source>
        <dbReference type="ARBA" id="ARBA00006581"/>
    </source>
</evidence>
<dbReference type="PANTHER" id="PTHR11241:SF0">
    <property type="entry name" value="DEOXYURIDINE 5'-TRIPHOSPHATE NUCLEOTIDOHYDROLASE"/>
    <property type="match status" value="1"/>
</dbReference>
<dbReference type="EMBL" id="MT939241">
    <property type="protein sequence ID" value="QOC57553.1"/>
    <property type="molecule type" value="Genomic_DNA"/>
</dbReference>
<organism evidence="6 7">
    <name type="scientific">Enterococcus phage 9183</name>
    <dbReference type="NCBI Taxonomy" id="2763102"/>
    <lineage>
        <taxon>Viruses</taxon>
        <taxon>Duplodnaviria</taxon>
        <taxon>Heunggongvirae</taxon>
        <taxon>Uroviricota</taxon>
        <taxon>Caudoviricetes</taxon>
        <taxon>Andrewesvirinae</taxon>
        <taxon>Denvervirus</taxon>
        <taxon>Denvervirus dv9183</taxon>
    </lineage>
</organism>